<dbReference type="GO" id="GO:0007076">
    <property type="term" value="P:mitotic chromosome condensation"/>
    <property type="evidence" value="ECO:0007669"/>
    <property type="project" value="InterPro"/>
</dbReference>
<feature type="region of interest" description="Disordered" evidence="11">
    <location>
        <begin position="227"/>
        <end position="249"/>
    </location>
</feature>
<evidence type="ECO:0000256" key="1">
    <source>
        <dbReference type="ARBA" id="ARBA00004286"/>
    </source>
</evidence>
<feature type="region of interest" description="Disordered" evidence="11">
    <location>
        <begin position="1"/>
        <end position="62"/>
    </location>
</feature>
<feature type="compositionally biased region" description="Acidic residues" evidence="11">
    <location>
        <begin position="17"/>
        <end position="27"/>
    </location>
</feature>
<evidence type="ECO:0000256" key="8">
    <source>
        <dbReference type="ARBA" id="ARBA00022776"/>
    </source>
</evidence>
<evidence type="ECO:0000256" key="11">
    <source>
        <dbReference type="SAM" id="MobiDB-lite"/>
    </source>
</evidence>
<evidence type="ECO:0000256" key="9">
    <source>
        <dbReference type="ARBA" id="ARBA00023067"/>
    </source>
</evidence>
<evidence type="ECO:0000256" key="2">
    <source>
        <dbReference type="ARBA" id="ARBA00004496"/>
    </source>
</evidence>
<keyword evidence="9" id="KW-0226">DNA condensation</keyword>
<evidence type="ECO:0000256" key="7">
    <source>
        <dbReference type="ARBA" id="ARBA00022618"/>
    </source>
</evidence>
<dbReference type="PANTHER" id="PTHR13108:SF9">
    <property type="entry name" value="CONDENSIN COMPLEX SUBUNIT 2"/>
    <property type="match status" value="1"/>
</dbReference>
<dbReference type="GO" id="GO:0005737">
    <property type="term" value="C:cytoplasm"/>
    <property type="evidence" value="ECO:0007669"/>
    <property type="project" value="UniProtKB-SubCell"/>
</dbReference>
<keyword evidence="6" id="KW-0963">Cytoplasm</keyword>
<name>E4YNN9_OIKDI</name>
<dbReference type="EMBL" id="FN654896">
    <property type="protein sequence ID" value="CBY37087.1"/>
    <property type="molecule type" value="Genomic_DNA"/>
</dbReference>
<dbReference type="InterPro" id="IPR022816">
    <property type="entry name" value="Condensin_barren_su2"/>
</dbReference>
<keyword evidence="5" id="KW-0158">Chromosome</keyword>
<proteinExistence type="inferred from homology"/>
<evidence type="ECO:0000256" key="6">
    <source>
        <dbReference type="ARBA" id="ARBA00022490"/>
    </source>
</evidence>
<comment type="similarity">
    <text evidence="3">Belongs to the CND2 (condensin subunit 2) family.</text>
</comment>
<evidence type="ECO:0000256" key="5">
    <source>
        <dbReference type="ARBA" id="ARBA00022454"/>
    </source>
</evidence>
<feature type="compositionally biased region" description="Basic and acidic residues" evidence="11">
    <location>
        <begin position="47"/>
        <end position="60"/>
    </location>
</feature>
<dbReference type="GO" id="GO:0000796">
    <property type="term" value="C:condensin complex"/>
    <property type="evidence" value="ECO:0007669"/>
    <property type="project" value="InterPro"/>
</dbReference>
<keyword evidence="8" id="KW-0498">Mitosis</keyword>
<keyword evidence="10" id="KW-0131">Cell cycle</keyword>
<reference evidence="12" key="1">
    <citation type="journal article" date="2010" name="Science">
        <title>Plasticity of animal genome architecture unmasked by rapid evolution of a pelagic tunicate.</title>
        <authorList>
            <person name="Denoeud F."/>
            <person name="Henriet S."/>
            <person name="Mungpakdee S."/>
            <person name="Aury J.M."/>
            <person name="Da Silva C."/>
            <person name="Brinkmann H."/>
            <person name="Mikhaleva J."/>
            <person name="Olsen L.C."/>
            <person name="Jubin C."/>
            <person name="Canestro C."/>
            <person name="Bouquet J.M."/>
            <person name="Danks G."/>
            <person name="Poulain J."/>
            <person name="Campsteijn C."/>
            <person name="Adamski M."/>
            <person name="Cross I."/>
            <person name="Yadetie F."/>
            <person name="Muffato M."/>
            <person name="Louis A."/>
            <person name="Butcher S."/>
            <person name="Tsagkogeorga G."/>
            <person name="Konrad A."/>
            <person name="Singh S."/>
            <person name="Jensen M.F."/>
            <person name="Cong E.H."/>
            <person name="Eikeseth-Otteraa H."/>
            <person name="Noel B."/>
            <person name="Anthouard V."/>
            <person name="Porcel B.M."/>
            <person name="Kachouri-Lafond R."/>
            <person name="Nishino A."/>
            <person name="Ugolini M."/>
            <person name="Chourrout P."/>
            <person name="Nishida H."/>
            <person name="Aasland R."/>
            <person name="Huzurbazar S."/>
            <person name="Westhof E."/>
            <person name="Delsuc F."/>
            <person name="Lehrach H."/>
            <person name="Reinhardt R."/>
            <person name="Weissenbach J."/>
            <person name="Roy S.W."/>
            <person name="Artiguenave F."/>
            <person name="Postlethwait J.H."/>
            <person name="Manak J.R."/>
            <person name="Thompson E.M."/>
            <person name="Jaillon O."/>
            <person name="Du Pasquier L."/>
            <person name="Boudinot P."/>
            <person name="Liberles D.A."/>
            <person name="Volff J.N."/>
            <person name="Philippe H."/>
            <person name="Lenhard B."/>
            <person name="Roest Crollius H."/>
            <person name="Wincker P."/>
            <person name="Chourrout D."/>
        </authorList>
    </citation>
    <scope>NUCLEOTIDE SEQUENCE [LARGE SCALE GENOMIC DNA]</scope>
</reference>
<accession>E4YNN9</accession>
<evidence type="ECO:0000313" key="12">
    <source>
        <dbReference type="EMBL" id="CBY37087.1"/>
    </source>
</evidence>
<comment type="subcellular location">
    <subcellularLocation>
        <location evidence="1">Chromosome</location>
    </subcellularLocation>
    <subcellularLocation>
        <location evidence="2">Cytoplasm</location>
    </subcellularLocation>
</comment>
<feature type="region of interest" description="Disordered" evidence="11">
    <location>
        <begin position="152"/>
        <end position="174"/>
    </location>
</feature>
<protein>
    <recommendedName>
        <fullName evidence="4">Condensin complex subunit 2</fullName>
    </recommendedName>
</protein>
<evidence type="ECO:0000256" key="4">
    <source>
        <dbReference type="ARBA" id="ARBA00016065"/>
    </source>
</evidence>
<dbReference type="Proteomes" id="UP000011014">
    <property type="component" value="Unassembled WGS sequence"/>
</dbReference>
<keyword evidence="7" id="KW-0132">Cell division</keyword>
<feature type="compositionally biased region" description="Polar residues" evidence="11">
    <location>
        <begin position="158"/>
        <end position="168"/>
    </location>
</feature>
<dbReference type="GO" id="GO:0003682">
    <property type="term" value="F:chromatin binding"/>
    <property type="evidence" value="ECO:0007669"/>
    <property type="project" value="TreeGrafter"/>
</dbReference>
<evidence type="ECO:0000256" key="3">
    <source>
        <dbReference type="ARBA" id="ARBA00009471"/>
    </source>
</evidence>
<evidence type="ECO:0000256" key="10">
    <source>
        <dbReference type="ARBA" id="ARBA00023306"/>
    </source>
</evidence>
<gene>
    <name evidence="12" type="ORF">GSOID_T00030156001</name>
</gene>
<organism evidence="12">
    <name type="scientific">Oikopleura dioica</name>
    <name type="common">Tunicate</name>
    <dbReference type="NCBI Taxonomy" id="34765"/>
    <lineage>
        <taxon>Eukaryota</taxon>
        <taxon>Metazoa</taxon>
        <taxon>Chordata</taxon>
        <taxon>Tunicata</taxon>
        <taxon>Appendicularia</taxon>
        <taxon>Copelata</taxon>
        <taxon>Oikopleuridae</taxon>
        <taxon>Oikopleura</taxon>
    </lineage>
</organism>
<dbReference type="PANTHER" id="PTHR13108">
    <property type="entry name" value="CONDENSIN COMPLEX SUBUNIT 2"/>
    <property type="match status" value="1"/>
</dbReference>
<feature type="compositionally biased region" description="Polar residues" evidence="11">
    <location>
        <begin position="227"/>
        <end position="244"/>
    </location>
</feature>
<dbReference type="Pfam" id="PF05786">
    <property type="entry name" value="Cnd2"/>
    <property type="match status" value="1"/>
</dbReference>
<dbReference type="GO" id="GO:0051301">
    <property type="term" value="P:cell division"/>
    <property type="evidence" value="ECO:0007669"/>
    <property type="project" value="UniProtKB-KW"/>
</dbReference>
<dbReference type="AlphaFoldDB" id="E4YNN9"/>
<sequence>MDSLTFITEKSKSSADFDSDIEDEESTIDMNKSRNLKRRSMILEKLQQTKKDRTRNETRSDLSTVMKTEEEAAAEYKNTMELFMKNKINEKNVYKLNLNLAATLYKKSNEKKVDFAEAATALDGATKIWCYKVDAIYTEACQITKDLVDAKETEADPNDSNSGDSQDISSKKKQTKKKRLKLLYEDPAPITNKKVDQLKDPYALEVASKLDSATDISKLRMENQQLETTNDLKLVPNESSSRIKNSQREPDKNLPVFNYELFDNVLNFGEELLVEINHNSNYASSFDKNLEDKLKTPAAPAAQSQSQRPEFETDSIIFEAPDINDFGDESENFEPANELICPPSIDPEKLFEDLSEELASDIMPPPTPTIPMTPLPKMDFAQVAVETENLDDSILDKIFERRDSHRFRVPRIPPKIKAIMKKKEALAQGKEPSQKKIRVSKKIAEKKTPEKKTIFTNFESQVQGILDFSIFNLKQKTKIKLEESEAGFMKNPGIVLPLSRKTKFLHFSLRPSIAFKKISKAGDVENEVGELDLDQEEEEAISDEFMPAPIDYDNDDAPLEDFGAVFDSQDEEENPTVLPEDILPKPTFGDDNLLQRKTVEKLFINFDRRPRRVNVRRVKGQMKNLIEADVNNTKSRLESSFVEEEPVYDFSKLRNELDDCLDGDDRKNLTTSMSLVCLLYLANEQGLELVQEDGNFKDFTIKTAIE</sequence>